<keyword evidence="2" id="KW-0812">Transmembrane</keyword>
<evidence type="ECO:0000256" key="1">
    <source>
        <dbReference type="SAM" id="MobiDB-lite"/>
    </source>
</evidence>
<organism evidence="3 4">
    <name type="scientific">Dactylosporangium cerinum</name>
    <dbReference type="NCBI Taxonomy" id="1434730"/>
    <lineage>
        <taxon>Bacteria</taxon>
        <taxon>Bacillati</taxon>
        <taxon>Actinomycetota</taxon>
        <taxon>Actinomycetes</taxon>
        <taxon>Micromonosporales</taxon>
        <taxon>Micromonosporaceae</taxon>
        <taxon>Dactylosporangium</taxon>
    </lineage>
</organism>
<gene>
    <name evidence="3" type="ORF">ACFPIJ_12695</name>
</gene>
<comment type="caution">
    <text evidence="3">The sequence shown here is derived from an EMBL/GenBank/DDBJ whole genome shotgun (WGS) entry which is preliminary data.</text>
</comment>
<feature type="transmembrane region" description="Helical" evidence="2">
    <location>
        <begin position="390"/>
        <end position="414"/>
    </location>
</feature>
<dbReference type="Proteomes" id="UP001595912">
    <property type="component" value="Unassembled WGS sequence"/>
</dbReference>
<feature type="transmembrane region" description="Helical" evidence="2">
    <location>
        <begin position="266"/>
        <end position="285"/>
    </location>
</feature>
<keyword evidence="2" id="KW-0472">Membrane</keyword>
<feature type="region of interest" description="Disordered" evidence="1">
    <location>
        <begin position="1"/>
        <end position="145"/>
    </location>
</feature>
<dbReference type="RefSeq" id="WP_380114940.1">
    <property type="nucleotide sequence ID" value="NZ_JBHSIU010000013.1"/>
</dbReference>
<evidence type="ECO:0000313" key="3">
    <source>
        <dbReference type="EMBL" id="MFC4998694.1"/>
    </source>
</evidence>
<feature type="transmembrane region" description="Helical" evidence="2">
    <location>
        <begin position="530"/>
        <end position="549"/>
    </location>
</feature>
<reference evidence="4" key="1">
    <citation type="journal article" date="2019" name="Int. J. Syst. Evol. Microbiol.">
        <title>The Global Catalogue of Microorganisms (GCM) 10K type strain sequencing project: providing services to taxonomists for standard genome sequencing and annotation.</title>
        <authorList>
            <consortium name="The Broad Institute Genomics Platform"/>
            <consortium name="The Broad Institute Genome Sequencing Center for Infectious Disease"/>
            <person name="Wu L."/>
            <person name="Ma J."/>
        </authorList>
    </citation>
    <scope>NUCLEOTIDE SEQUENCE [LARGE SCALE GENOMIC DNA]</scope>
    <source>
        <strain evidence="4">CGMCC 4.7152</strain>
    </source>
</reference>
<keyword evidence="4" id="KW-1185">Reference proteome</keyword>
<feature type="transmembrane region" description="Helical" evidence="2">
    <location>
        <begin position="189"/>
        <end position="208"/>
    </location>
</feature>
<feature type="transmembrane region" description="Helical" evidence="2">
    <location>
        <begin position="306"/>
        <end position="327"/>
    </location>
</feature>
<feature type="transmembrane region" description="Helical" evidence="2">
    <location>
        <begin position="347"/>
        <end position="369"/>
    </location>
</feature>
<feature type="transmembrane region" description="Helical" evidence="2">
    <location>
        <begin position="434"/>
        <end position="453"/>
    </location>
</feature>
<dbReference type="Pfam" id="PF13687">
    <property type="entry name" value="DUF4153"/>
    <property type="match status" value="1"/>
</dbReference>
<feature type="compositionally biased region" description="Polar residues" evidence="1">
    <location>
        <begin position="75"/>
        <end position="87"/>
    </location>
</feature>
<feature type="transmembrane region" description="Helical" evidence="2">
    <location>
        <begin position="507"/>
        <end position="525"/>
    </location>
</feature>
<sequence>MSTPTHEPPDGPSAPVTPGEPESPSAQSSPHPDASQGHEPESPAGSPAESGPAQPALPAQSTGPAQPHNAPTPPNGATQPTQPTQPNLWKPPQQQQVQPPRPPQPGHPVQGQARPPQGALVATPPPPIHPQQLGPNPALISPVRLGPPNPTLFQQRWPQRSIAAGPEVLIGALVAAVIAAAALPLDRPGLGWPIAGLGLVGALLVVILRMDPKQRGTSVIEAASWSVATVALLSVGVFRAAGWLFALCVLAAFASVALSVGAGRRVPAVFMAVLNLPIAGFRSLPWVRWGLVRARAAEGASSTMRVLGSVGLGALLLVVFGALFASADAAFDHIVQTILPDLSLATPFRWAFVGAIFGFLTFGGAYLLHSPSTVGDGKRAPARTVRWYEWVVPVGALLVVFGIFVGVQIPVLFGDEEYVMRTAGLTFAEYARKGFWQLLVVTLLTLVVIAVAVRKAARETTRERVLLRVLLGLLSTGALVVVASALWRMNAYETAYGFSRLRVLVSAFELWLGGVIVLIMIAGVVPVTRWLPRTAVALWVITLLGLAVLNPDRFIAEQNVARYANHNNSDIWYLSTLSADAAPALDKLPADARACALSQISRDVHDADDWRGWNLGRAEARRIVPEPVYEGRFPCYRSYR</sequence>
<protein>
    <submittedName>
        <fullName evidence="3">DUF4153 domain-containing protein</fullName>
    </submittedName>
</protein>
<dbReference type="EMBL" id="JBHSIU010000013">
    <property type="protein sequence ID" value="MFC4998694.1"/>
    <property type="molecule type" value="Genomic_DNA"/>
</dbReference>
<dbReference type="InterPro" id="IPR025291">
    <property type="entry name" value="DUF4153"/>
</dbReference>
<accession>A0ABV9VSC3</accession>
<evidence type="ECO:0000313" key="4">
    <source>
        <dbReference type="Proteomes" id="UP001595912"/>
    </source>
</evidence>
<evidence type="ECO:0000256" key="2">
    <source>
        <dbReference type="SAM" id="Phobius"/>
    </source>
</evidence>
<feature type="transmembrane region" description="Helical" evidence="2">
    <location>
        <begin position="465"/>
        <end position="487"/>
    </location>
</feature>
<proteinExistence type="predicted"/>
<feature type="transmembrane region" description="Helical" evidence="2">
    <location>
        <begin position="162"/>
        <end position="183"/>
    </location>
</feature>
<feature type="transmembrane region" description="Helical" evidence="2">
    <location>
        <begin position="229"/>
        <end position="254"/>
    </location>
</feature>
<keyword evidence="2" id="KW-1133">Transmembrane helix</keyword>
<name>A0ABV9VSC3_9ACTN</name>